<accession>A0A811UDS3</accession>
<name>A0A811UDS3_CERCA</name>
<evidence type="ECO:0000313" key="3">
    <source>
        <dbReference type="Proteomes" id="UP000606786"/>
    </source>
</evidence>
<dbReference type="EMBL" id="CAJHJT010000001">
    <property type="protein sequence ID" value="CAD6996478.1"/>
    <property type="molecule type" value="Genomic_DNA"/>
</dbReference>
<dbReference type="AlphaFoldDB" id="A0A811UDS3"/>
<evidence type="ECO:0000313" key="2">
    <source>
        <dbReference type="EMBL" id="CAD6996478.1"/>
    </source>
</evidence>
<keyword evidence="3" id="KW-1185">Reference proteome</keyword>
<reference evidence="2" key="1">
    <citation type="submission" date="2020-11" db="EMBL/GenBank/DDBJ databases">
        <authorList>
            <person name="Whitehead M."/>
        </authorList>
    </citation>
    <scope>NUCLEOTIDE SEQUENCE</scope>
    <source>
        <strain evidence="2">EGII</strain>
    </source>
</reference>
<comment type="caution">
    <text evidence="2">The sequence shown here is derived from an EMBL/GenBank/DDBJ whole genome shotgun (WGS) entry which is preliminary data.</text>
</comment>
<proteinExistence type="predicted"/>
<organism evidence="2 3">
    <name type="scientific">Ceratitis capitata</name>
    <name type="common">Mediterranean fruit fly</name>
    <name type="synonym">Tephritis capitata</name>
    <dbReference type="NCBI Taxonomy" id="7213"/>
    <lineage>
        <taxon>Eukaryota</taxon>
        <taxon>Metazoa</taxon>
        <taxon>Ecdysozoa</taxon>
        <taxon>Arthropoda</taxon>
        <taxon>Hexapoda</taxon>
        <taxon>Insecta</taxon>
        <taxon>Pterygota</taxon>
        <taxon>Neoptera</taxon>
        <taxon>Endopterygota</taxon>
        <taxon>Diptera</taxon>
        <taxon>Brachycera</taxon>
        <taxon>Muscomorpha</taxon>
        <taxon>Tephritoidea</taxon>
        <taxon>Tephritidae</taxon>
        <taxon>Ceratitis</taxon>
        <taxon>Ceratitis</taxon>
    </lineage>
</organism>
<evidence type="ECO:0000256" key="1">
    <source>
        <dbReference type="SAM" id="MobiDB-lite"/>
    </source>
</evidence>
<protein>
    <submittedName>
        <fullName evidence="2">(Mediterranean fruit fly) hypothetical protein</fullName>
    </submittedName>
</protein>
<feature type="region of interest" description="Disordered" evidence="1">
    <location>
        <begin position="1"/>
        <end position="27"/>
    </location>
</feature>
<sequence length="130" mass="13693">MAVADPASRGLRKKINRRNEERSSPSKAANLAGAELLMLCPCSSPCGHIKTESSVQDHFLSCALDFKLPTGLGVTGRSCGKYARLGSVVGPCKARATKCNANSSSSSSSNNNPKVGKQLTERCDAYAMVD</sequence>
<dbReference type="Proteomes" id="UP000606786">
    <property type="component" value="Unassembled WGS sequence"/>
</dbReference>
<gene>
    <name evidence="2" type="ORF">CCAP1982_LOCUS5147</name>
</gene>